<evidence type="ECO:0008006" key="3">
    <source>
        <dbReference type="Google" id="ProtNLM"/>
    </source>
</evidence>
<reference evidence="1 2" key="1">
    <citation type="submission" date="2023-07" db="EMBL/GenBank/DDBJ databases">
        <title>Genomic Encyclopedia of Type Strains, Phase IV (KMG-IV): sequencing the most valuable type-strain genomes for metagenomic binning, comparative biology and taxonomic classification.</title>
        <authorList>
            <person name="Goeker M."/>
        </authorList>
    </citation>
    <scope>NUCLEOTIDE SEQUENCE [LARGE SCALE GENOMIC DNA]</scope>
    <source>
        <strain evidence="1 2">DSM 1111</strain>
    </source>
</reference>
<evidence type="ECO:0000313" key="2">
    <source>
        <dbReference type="Proteomes" id="UP001238496"/>
    </source>
</evidence>
<accession>A0ABU0G4G5</accession>
<comment type="caution">
    <text evidence="1">The sequence shown here is derived from an EMBL/GenBank/DDBJ whole genome shotgun (WGS) entry which is preliminary data.</text>
</comment>
<evidence type="ECO:0000313" key="1">
    <source>
        <dbReference type="EMBL" id="MDQ0419590.1"/>
    </source>
</evidence>
<proteinExistence type="predicted"/>
<sequence length="84" mass="9053">MADLDHQHDEFSVLDIADDAVVANPVTPETVELWPLQGGAFLARVIERFDASVEIVPDALRLGVAQLLELFDGELPPISTGQSA</sequence>
<organism evidence="1 2">
    <name type="scientific">Peteryoungia aggregata LMG 23059</name>
    <dbReference type="NCBI Taxonomy" id="1368425"/>
    <lineage>
        <taxon>Bacteria</taxon>
        <taxon>Pseudomonadati</taxon>
        <taxon>Pseudomonadota</taxon>
        <taxon>Alphaproteobacteria</taxon>
        <taxon>Hyphomicrobiales</taxon>
        <taxon>Rhizobiaceae</taxon>
        <taxon>Peteryoungia</taxon>
    </lineage>
</organism>
<name>A0ABU0G4G5_9HYPH</name>
<dbReference type="EMBL" id="JAUSUW010000002">
    <property type="protein sequence ID" value="MDQ0419590.1"/>
    <property type="molecule type" value="Genomic_DNA"/>
</dbReference>
<dbReference type="Proteomes" id="UP001238496">
    <property type="component" value="Unassembled WGS sequence"/>
</dbReference>
<keyword evidence="2" id="KW-1185">Reference proteome</keyword>
<protein>
    <recommendedName>
        <fullName evidence="3">WYL domain-containing protein</fullName>
    </recommendedName>
</protein>
<gene>
    <name evidence="1" type="ORF">J2045_000603</name>
</gene>